<dbReference type="AlphaFoldDB" id="A0A0M9A8Q0"/>
<dbReference type="EMBL" id="KQ435719">
    <property type="protein sequence ID" value="KOX78746.1"/>
    <property type="molecule type" value="Genomic_DNA"/>
</dbReference>
<keyword evidence="3" id="KW-1185">Reference proteome</keyword>
<accession>A0A0M9A8Q0</accession>
<feature type="compositionally biased region" description="Acidic residues" evidence="1">
    <location>
        <begin position="126"/>
        <end position="136"/>
    </location>
</feature>
<name>A0A0M9A8Q0_9HYME</name>
<feature type="region of interest" description="Disordered" evidence="1">
    <location>
        <begin position="1"/>
        <end position="162"/>
    </location>
</feature>
<proteinExistence type="predicted"/>
<feature type="compositionally biased region" description="Basic residues" evidence="1">
    <location>
        <begin position="1"/>
        <end position="16"/>
    </location>
</feature>
<evidence type="ECO:0000313" key="3">
    <source>
        <dbReference type="Proteomes" id="UP000053105"/>
    </source>
</evidence>
<dbReference type="STRING" id="166423.A0A0M9A8Q0"/>
<evidence type="ECO:0000313" key="2">
    <source>
        <dbReference type="EMBL" id="KOX78746.1"/>
    </source>
</evidence>
<evidence type="ECO:0000256" key="1">
    <source>
        <dbReference type="SAM" id="MobiDB-lite"/>
    </source>
</evidence>
<gene>
    <name evidence="2" type="ORF">WN51_08505</name>
</gene>
<sequence length="162" mass="18722">MARNKRPVRGGKRKFHRFDNQPKPKKGKFNLKEASYVKDRNAKNKEIEKRRQILEEEKLQQQQNAESDDSGNEQENPLQNLLSSFSNTSNLQLTAIESNSESNSSSDDIEENDKLSDNLKVHSNNTDEEAELMSDNEEIKMKEVDEEDPETAKDFQFISTMI</sequence>
<feature type="compositionally biased region" description="Basic and acidic residues" evidence="1">
    <location>
        <begin position="35"/>
        <end position="59"/>
    </location>
</feature>
<dbReference type="Proteomes" id="UP000053105">
    <property type="component" value="Unassembled WGS sequence"/>
</dbReference>
<organism evidence="2 3">
    <name type="scientific">Melipona quadrifasciata</name>
    <dbReference type="NCBI Taxonomy" id="166423"/>
    <lineage>
        <taxon>Eukaryota</taxon>
        <taxon>Metazoa</taxon>
        <taxon>Ecdysozoa</taxon>
        <taxon>Arthropoda</taxon>
        <taxon>Hexapoda</taxon>
        <taxon>Insecta</taxon>
        <taxon>Pterygota</taxon>
        <taxon>Neoptera</taxon>
        <taxon>Endopterygota</taxon>
        <taxon>Hymenoptera</taxon>
        <taxon>Apocrita</taxon>
        <taxon>Aculeata</taxon>
        <taxon>Apoidea</taxon>
        <taxon>Anthophila</taxon>
        <taxon>Apidae</taxon>
        <taxon>Melipona</taxon>
    </lineage>
</organism>
<protein>
    <submittedName>
        <fullName evidence="2">Uncharacterized protein</fullName>
    </submittedName>
</protein>
<feature type="compositionally biased region" description="Low complexity" evidence="1">
    <location>
        <begin position="78"/>
        <end position="106"/>
    </location>
</feature>
<reference evidence="2 3" key="1">
    <citation type="submission" date="2015-07" db="EMBL/GenBank/DDBJ databases">
        <title>The genome of Melipona quadrifasciata.</title>
        <authorList>
            <person name="Pan H."/>
            <person name="Kapheim K."/>
        </authorList>
    </citation>
    <scope>NUCLEOTIDE SEQUENCE [LARGE SCALE GENOMIC DNA]</scope>
    <source>
        <strain evidence="2">0111107301</strain>
        <tissue evidence="2">Whole body</tissue>
    </source>
</reference>